<name>A0AA48GT66_9BACT</name>
<dbReference type="EMBL" id="AP027081">
    <property type="protein sequence ID" value="BDU75734.1"/>
    <property type="molecule type" value="Genomic_DNA"/>
</dbReference>
<protein>
    <recommendedName>
        <fullName evidence="6">Mutator family transposase</fullName>
    </recommendedName>
</protein>
<evidence type="ECO:0000256" key="5">
    <source>
        <dbReference type="ARBA" id="ARBA00023172"/>
    </source>
</evidence>
<keyword evidence="5 6" id="KW-0233">DNA recombination</keyword>
<dbReference type="PANTHER" id="PTHR33217:SF7">
    <property type="entry name" value="TRANSPOSASE FOR INSERTION SEQUENCE ELEMENT IS1081"/>
    <property type="match status" value="1"/>
</dbReference>
<dbReference type="GO" id="GO:0004803">
    <property type="term" value="F:transposase activity"/>
    <property type="evidence" value="ECO:0007669"/>
    <property type="project" value="UniProtKB-UniRule"/>
</dbReference>
<dbReference type="NCBIfam" id="NF033543">
    <property type="entry name" value="transpos_IS256"/>
    <property type="match status" value="1"/>
</dbReference>
<evidence type="ECO:0000313" key="8">
    <source>
        <dbReference type="Proteomes" id="UP001228113"/>
    </source>
</evidence>
<evidence type="ECO:0000256" key="4">
    <source>
        <dbReference type="ARBA" id="ARBA00023125"/>
    </source>
</evidence>
<keyword evidence="3 6" id="KW-0815">Transposition</keyword>
<proteinExistence type="inferred from homology"/>
<dbReference type="RefSeq" id="WP_316411089.1">
    <property type="nucleotide sequence ID" value="NZ_AP027081.1"/>
</dbReference>
<accession>A0AA48GT66</accession>
<evidence type="ECO:0000256" key="6">
    <source>
        <dbReference type="RuleBase" id="RU365089"/>
    </source>
</evidence>
<keyword evidence="4 6" id="KW-0238">DNA-binding</keyword>
<evidence type="ECO:0000256" key="2">
    <source>
        <dbReference type="ARBA" id="ARBA00010961"/>
    </source>
</evidence>
<evidence type="ECO:0000256" key="1">
    <source>
        <dbReference type="ARBA" id="ARBA00002190"/>
    </source>
</evidence>
<evidence type="ECO:0000256" key="3">
    <source>
        <dbReference type="ARBA" id="ARBA00022578"/>
    </source>
</evidence>
<dbReference type="InterPro" id="IPR001207">
    <property type="entry name" value="Transposase_mutator"/>
</dbReference>
<organism evidence="7 8">
    <name type="scientific">Mesoterricola sediminis</name>
    <dbReference type="NCBI Taxonomy" id="2927980"/>
    <lineage>
        <taxon>Bacteria</taxon>
        <taxon>Pseudomonadati</taxon>
        <taxon>Acidobacteriota</taxon>
        <taxon>Holophagae</taxon>
        <taxon>Holophagales</taxon>
        <taxon>Holophagaceae</taxon>
        <taxon>Mesoterricola</taxon>
    </lineage>
</organism>
<dbReference type="KEGG" id="msea:METESE_06920"/>
<keyword evidence="8" id="KW-1185">Reference proteome</keyword>
<dbReference type="Pfam" id="PF00872">
    <property type="entry name" value="Transposase_mut"/>
    <property type="match status" value="1"/>
</dbReference>
<sequence>MARESVEGLGALGKALEEGSGDFLRQLVMMTLERIMASDVTALCQAEAGERSPLRENQRNGYRDRAWETRLGTMPLRIPKLRQGSYMPDFLEPRRSWERAFLSVVSEAYVLGISTRKVEHLVEPMGAKGMSKSEVSRLAKDLDTEVTAFRERPLEGPFRYIWLDAMYPKVREGQRVVGLAVLVAIGVNQQGYREVLGLEVADGEMESAWSGFLGGLVKRGLKGVELVVSDAHTGLKAAVRRVLNGVSWQRCRVHFMRNAATRLPKAVQEELLDRLKQAFQAPCKEDAQRLFAALALDTQRKHPGFSALLDEAVEDVLVYMDFPKVHWRKIHSTNVLERENRELRRRSDVVGIFPNRAAVLRLLGSLLADQHAEWVSARFPYLKVKA</sequence>
<dbReference type="Proteomes" id="UP001228113">
    <property type="component" value="Chromosome"/>
</dbReference>
<comment type="function">
    <text evidence="1 6">Required for the transposition of the insertion element.</text>
</comment>
<dbReference type="GO" id="GO:0006313">
    <property type="term" value="P:DNA transposition"/>
    <property type="evidence" value="ECO:0007669"/>
    <property type="project" value="UniProtKB-UniRule"/>
</dbReference>
<comment type="similarity">
    <text evidence="2 6">Belongs to the transposase mutator family.</text>
</comment>
<keyword evidence="6" id="KW-0814">Transposable element</keyword>
<dbReference type="PANTHER" id="PTHR33217">
    <property type="entry name" value="TRANSPOSASE FOR INSERTION SEQUENCE ELEMENT IS1081"/>
    <property type="match status" value="1"/>
</dbReference>
<dbReference type="GO" id="GO:0003677">
    <property type="term" value="F:DNA binding"/>
    <property type="evidence" value="ECO:0007669"/>
    <property type="project" value="UniProtKB-UniRule"/>
</dbReference>
<reference evidence="7" key="1">
    <citation type="journal article" date="2023" name="Int. J. Syst. Evol. Microbiol.">
        <title>Mesoterricola silvestris gen. nov., sp. nov., Mesoterricola sediminis sp. nov., Geothrix oryzae sp. nov., Geothrix edaphica sp. nov., Geothrix rubra sp. nov., and Geothrix limicola sp. nov., six novel members of Acidobacteriota isolated from soils.</title>
        <authorList>
            <person name="Itoh H."/>
            <person name="Sugisawa Y."/>
            <person name="Mise K."/>
            <person name="Xu Z."/>
            <person name="Kuniyasu M."/>
            <person name="Ushijima N."/>
            <person name="Kawano K."/>
            <person name="Kobayashi E."/>
            <person name="Shiratori Y."/>
            <person name="Masuda Y."/>
            <person name="Senoo K."/>
        </authorList>
    </citation>
    <scope>NUCLEOTIDE SEQUENCE</scope>
    <source>
        <strain evidence="7">W786</strain>
    </source>
</reference>
<dbReference type="AlphaFoldDB" id="A0AA48GT66"/>
<evidence type="ECO:0000313" key="7">
    <source>
        <dbReference type="EMBL" id="BDU75734.1"/>
    </source>
</evidence>
<gene>
    <name evidence="7" type="ORF">METESE_06920</name>
</gene>